<organism evidence="2 3">
    <name type="scientific">Gymnopilus junonius</name>
    <name type="common">Spectacular rustgill mushroom</name>
    <name type="synonym">Gymnopilus spectabilis subsp. junonius</name>
    <dbReference type="NCBI Taxonomy" id="109634"/>
    <lineage>
        <taxon>Eukaryota</taxon>
        <taxon>Fungi</taxon>
        <taxon>Dikarya</taxon>
        <taxon>Basidiomycota</taxon>
        <taxon>Agaricomycotina</taxon>
        <taxon>Agaricomycetes</taxon>
        <taxon>Agaricomycetidae</taxon>
        <taxon>Agaricales</taxon>
        <taxon>Agaricineae</taxon>
        <taxon>Hymenogastraceae</taxon>
        <taxon>Gymnopilus</taxon>
    </lineage>
</organism>
<dbReference type="OrthoDB" id="543156at2759"/>
<comment type="caution">
    <text evidence="2">The sequence shown here is derived from an EMBL/GenBank/DDBJ whole genome shotgun (WGS) entry which is preliminary data.</text>
</comment>
<dbReference type="PANTHER" id="PTHR43130:SF7">
    <property type="entry name" value="DJ-1_PFPI DOMAIN-CONTAINING PROTEIN"/>
    <property type="match status" value="1"/>
</dbReference>
<keyword evidence="2" id="KW-0315">Glutamine amidotransferase</keyword>
<dbReference type="Gene3D" id="3.40.50.880">
    <property type="match status" value="1"/>
</dbReference>
<feature type="chain" id="PRO_5040487253" evidence="1">
    <location>
        <begin position="22"/>
        <end position="192"/>
    </location>
</feature>
<dbReference type="EMBL" id="JADNYJ010000119">
    <property type="protein sequence ID" value="KAF8882911.1"/>
    <property type="molecule type" value="Genomic_DNA"/>
</dbReference>
<evidence type="ECO:0000313" key="3">
    <source>
        <dbReference type="Proteomes" id="UP000724874"/>
    </source>
</evidence>
<keyword evidence="3" id="KW-1185">Reference proteome</keyword>
<reference evidence="2" key="1">
    <citation type="submission" date="2020-11" db="EMBL/GenBank/DDBJ databases">
        <authorList>
            <consortium name="DOE Joint Genome Institute"/>
            <person name="Ahrendt S."/>
            <person name="Riley R."/>
            <person name="Andreopoulos W."/>
            <person name="LaButti K."/>
            <person name="Pangilinan J."/>
            <person name="Ruiz-duenas F.J."/>
            <person name="Barrasa J.M."/>
            <person name="Sanchez-Garcia M."/>
            <person name="Camarero S."/>
            <person name="Miyauchi S."/>
            <person name="Serrano A."/>
            <person name="Linde D."/>
            <person name="Babiker R."/>
            <person name="Drula E."/>
            <person name="Ayuso-Fernandez I."/>
            <person name="Pacheco R."/>
            <person name="Padilla G."/>
            <person name="Ferreira P."/>
            <person name="Barriuso J."/>
            <person name="Kellner H."/>
            <person name="Castanera R."/>
            <person name="Alfaro M."/>
            <person name="Ramirez L."/>
            <person name="Pisabarro A.G."/>
            <person name="Kuo A."/>
            <person name="Tritt A."/>
            <person name="Lipzen A."/>
            <person name="He G."/>
            <person name="Yan M."/>
            <person name="Ng V."/>
            <person name="Cullen D."/>
            <person name="Martin F."/>
            <person name="Rosso M.-N."/>
            <person name="Henrissat B."/>
            <person name="Hibbett D."/>
            <person name="Martinez A.T."/>
            <person name="Grigoriev I.V."/>
        </authorList>
    </citation>
    <scope>NUCLEOTIDE SEQUENCE</scope>
    <source>
        <strain evidence="2">AH 44721</strain>
    </source>
</reference>
<keyword evidence="1" id="KW-0732">Signal</keyword>
<evidence type="ECO:0000313" key="2">
    <source>
        <dbReference type="EMBL" id="KAF8882911.1"/>
    </source>
</evidence>
<feature type="signal peptide" evidence="1">
    <location>
        <begin position="1"/>
        <end position="21"/>
    </location>
</feature>
<dbReference type="AlphaFoldDB" id="A0A9P5NFD0"/>
<dbReference type="InterPro" id="IPR052158">
    <property type="entry name" value="INH-QAR"/>
</dbReference>
<sequence>MAPPTLHFGLLLLPGYQWLDAAGPVDYIDNHSYPMIKRLGVPQEVFDKAPVIEWHYISNNLELVYATSGPPQQPTKTYNDCPELDYLLIPGPSPTDPLPEGCTEFLQKRFADPKLKALLLVCTGSLAVSQTGILDGYHVSAGITSGLDLAAEFARKHFDKEIVELGRNVAEYESNTSHPDPFAFILDGIKLD</sequence>
<dbReference type="SUPFAM" id="SSF52317">
    <property type="entry name" value="Class I glutamine amidotransferase-like"/>
    <property type="match status" value="1"/>
</dbReference>
<dbReference type="PANTHER" id="PTHR43130">
    <property type="entry name" value="ARAC-FAMILY TRANSCRIPTIONAL REGULATOR"/>
    <property type="match status" value="1"/>
</dbReference>
<evidence type="ECO:0000256" key="1">
    <source>
        <dbReference type="SAM" id="SignalP"/>
    </source>
</evidence>
<gene>
    <name evidence="2" type="ORF">CPB84DRAFT_1817111</name>
</gene>
<dbReference type="InterPro" id="IPR029062">
    <property type="entry name" value="Class_I_gatase-like"/>
</dbReference>
<name>A0A9P5NFD0_GYMJU</name>
<accession>A0A9P5NFD0</accession>
<proteinExistence type="predicted"/>
<protein>
    <submittedName>
        <fullName evidence="2">Class I glutamine amidotransferase-like protein</fullName>
    </submittedName>
</protein>
<dbReference type="Proteomes" id="UP000724874">
    <property type="component" value="Unassembled WGS sequence"/>
</dbReference>